<dbReference type="Proteomes" id="UP000887565">
    <property type="component" value="Unplaced"/>
</dbReference>
<evidence type="ECO:0000313" key="3">
    <source>
        <dbReference type="WBParaSite" id="nRc.2.0.1.t33120-RA"/>
    </source>
</evidence>
<dbReference type="WBParaSite" id="nRc.2.0.1.t33120-RA">
    <property type="protein sequence ID" value="nRc.2.0.1.t33120-RA"/>
    <property type="gene ID" value="nRc.2.0.1.g33120"/>
</dbReference>
<name>A0A915K2U8_ROMCU</name>
<evidence type="ECO:0000313" key="2">
    <source>
        <dbReference type="Proteomes" id="UP000887565"/>
    </source>
</evidence>
<keyword evidence="2" id="KW-1185">Reference proteome</keyword>
<reference evidence="3" key="1">
    <citation type="submission" date="2022-11" db="UniProtKB">
        <authorList>
            <consortium name="WormBaseParasite"/>
        </authorList>
    </citation>
    <scope>IDENTIFICATION</scope>
</reference>
<evidence type="ECO:0000256" key="1">
    <source>
        <dbReference type="SAM" id="MobiDB-lite"/>
    </source>
</evidence>
<organism evidence="2 3">
    <name type="scientific">Romanomermis culicivorax</name>
    <name type="common">Nematode worm</name>
    <dbReference type="NCBI Taxonomy" id="13658"/>
    <lineage>
        <taxon>Eukaryota</taxon>
        <taxon>Metazoa</taxon>
        <taxon>Ecdysozoa</taxon>
        <taxon>Nematoda</taxon>
        <taxon>Enoplea</taxon>
        <taxon>Dorylaimia</taxon>
        <taxon>Mermithida</taxon>
        <taxon>Mermithoidea</taxon>
        <taxon>Mermithidae</taxon>
        <taxon>Romanomermis</taxon>
    </lineage>
</organism>
<sequence>MFDGRPPKRSTQQQCSTQLALPWMFNSRWHSCLVFIASQIFHYNFLICPKMFYRKPPPIEIILWRKPEKLLRRTFQQHAMATLDTSQSRPFEKIRTPSSDDLDVDTVAFTQELDQPPAEPTPPIGLSEKYE</sequence>
<proteinExistence type="predicted"/>
<accession>A0A915K2U8</accession>
<feature type="region of interest" description="Disordered" evidence="1">
    <location>
        <begin position="82"/>
        <end position="131"/>
    </location>
</feature>
<dbReference type="AlphaFoldDB" id="A0A915K2U8"/>
<protein>
    <submittedName>
        <fullName evidence="3">Uncharacterized protein</fullName>
    </submittedName>
</protein>